<evidence type="ECO:0000256" key="5">
    <source>
        <dbReference type="ARBA" id="ARBA00023136"/>
    </source>
</evidence>
<keyword evidence="9" id="KW-1185">Reference proteome</keyword>
<dbReference type="GO" id="GO:0071786">
    <property type="term" value="P:endoplasmic reticulum tubular network organization"/>
    <property type="evidence" value="ECO:0007669"/>
    <property type="project" value="TreeGrafter"/>
</dbReference>
<dbReference type="GO" id="GO:0061024">
    <property type="term" value="P:membrane organization"/>
    <property type="evidence" value="ECO:0007669"/>
    <property type="project" value="TreeGrafter"/>
</dbReference>
<keyword evidence="4 7" id="KW-1133">Transmembrane helix</keyword>
<keyword evidence="3 7" id="KW-0812">Transmembrane</keyword>
<dbReference type="Pfam" id="PF03661">
    <property type="entry name" value="TMEM33_Pom33"/>
    <property type="match status" value="1"/>
</dbReference>
<reference evidence="8 9" key="1">
    <citation type="journal article" date="2017" name="Nat. Ecol. Evol.">
        <title>Scallop genome provides insights into evolution of bilaterian karyotype and development.</title>
        <authorList>
            <person name="Wang S."/>
            <person name="Zhang J."/>
            <person name="Jiao W."/>
            <person name="Li J."/>
            <person name="Xun X."/>
            <person name="Sun Y."/>
            <person name="Guo X."/>
            <person name="Huan P."/>
            <person name="Dong B."/>
            <person name="Zhang L."/>
            <person name="Hu X."/>
            <person name="Sun X."/>
            <person name="Wang J."/>
            <person name="Zhao C."/>
            <person name="Wang Y."/>
            <person name="Wang D."/>
            <person name="Huang X."/>
            <person name="Wang R."/>
            <person name="Lv J."/>
            <person name="Li Y."/>
            <person name="Zhang Z."/>
            <person name="Liu B."/>
            <person name="Lu W."/>
            <person name="Hui Y."/>
            <person name="Liang J."/>
            <person name="Zhou Z."/>
            <person name="Hou R."/>
            <person name="Li X."/>
            <person name="Liu Y."/>
            <person name="Li H."/>
            <person name="Ning X."/>
            <person name="Lin Y."/>
            <person name="Zhao L."/>
            <person name="Xing Q."/>
            <person name="Dou J."/>
            <person name="Li Y."/>
            <person name="Mao J."/>
            <person name="Guo H."/>
            <person name="Dou H."/>
            <person name="Li T."/>
            <person name="Mu C."/>
            <person name="Jiang W."/>
            <person name="Fu Q."/>
            <person name="Fu X."/>
            <person name="Miao Y."/>
            <person name="Liu J."/>
            <person name="Yu Q."/>
            <person name="Li R."/>
            <person name="Liao H."/>
            <person name="Li X."/>
            <person name="Kong Y."/>
            <person name="Jiang Z."/>
            <person name="Chourrout D."/>
            <person name="Li R."/>
            <person name="Bao Z."/>
        </authorList>
    </citation>
    <scope>NUCLEOTIDE SEQUENCE [LARGE SCALE GENOMIC DNA]</scope>
    <source>
        <strain evidence="8 9">PY_sf001</strain>
    </source>
</reference>
<dbReference type="Proteomes" id="UP000242188">
    <property type="component" value="Unassembled WGS sequence"/>
</dbReference>
<sequence>MADTGSGSTGDNTSNGDNQTPPPPPQPQSVMGFMLSNKVEAGLWLTRLFTVICTFFFFIPIIGSGPHGFYQRALISNAATSALRLHQRIPNVQLNMAFLKTLMLEDSCHYLFFSLIFLNSSPITMALMPVFLFALLHACNYTKNVLNIMGPNFLQFVRNLIQKLQSQQVSVLRFVACTEIFIMPTIVFMMFTGRSSIFLPIIYYRFLILRYTSRRNPYCRTLFSEMRMTVDYLTNKPQCPGILRTLCQKSIGVLYRLAPQM</sequence>
<protein>
    <submittedName>
        <fullName evidence="8">Transmembrane protein 33</fullName>
    </submittedName>
</protein>
<proteinExistence type="inferred from homology"/>
<evidence type="ECO:0000256" key="4">
    <source>
        <dbReference type="ARBA" id="ARBA00022989"/>
    </source>
</evidence>
<evidence type="ECO:0000313" key="8">
    <source>
        <dbReference type="EMBL" id="OWF56453.1"/>
    </source>
</evidence>
<dbReference type="STRING" id="6573.A0A210R5Y1"/>
<evidence type="ECO:0000256" key="7">
    <source>
        <dbReference type="SAM" id="Phobius"/>
    </source>
</evidence>
<feature type="transmembrane region" description="Helical" evidence="7">
    <location>
        <begin position="41"/>
        <end position="62"/>
    </location>
</feature>
<feature type="compositionally biased region" description="Low complexity" evidence="6">
    <location>
        <begin position="1"/>
        <end position="18"/>
    </location>
</feature>
<organism evidence="8 9">
    <name type="scientific">Mizuhopecten yessoensis</name>
    <name type="common">Japanese scallop</name>
    <name type="synonym">Patinopecten yessoensis</name>
    <dbReference type="NCBI Taxonomy" id="6573"/>
    <lineage>
        <taxon>Eukaryota</taxon>
        <taxon>Metazoa</taxon>
        <taxon>Spiralia</taxon>
        <taxon>Lophotrochozoa</taxon>
        <taxon>Mollusca</taxon>
        <taxon>Bivalvia</taxon>
        <taxon>Autobranchia</taxon>
        <taxon>Pteriomorphia</taxon>
        <taxon>Pectinida</taxon>
        <taxon>Pectinoidea</taxon>
        <taxon>Pectinidae</taxon>
        <taxon>Mizuhopecten</taxon>
    </lineage>
</organism>
<evidence type="ECO:0000256" key="6">
    <source>
        <dbReference type="SAM" id="MobiDB-lite"/>
    </source>
</evidence>
<evidence type="ECO:0000313" key="9">
    <source>
        <dbReference type="Proteomes" id="UP000242188"/>
    </source>
</evidence>
<comment type="subcellular location">
    <subcellularLocation>
        <location evidence="1">Membrane</location>
        <topology evidence="1">Multi-pass membrane protein</topology>
    </subcellularLocation>
</comment>
<gene>
    <name evidence="8" type="ORF">KP79_PYT12838</name>
</gene>
<accession>A0A210R5Y1</accession>
<evidence type="ECO:0000256" key="3">
    <source>
        <dbReference type="ARBA" id="ARBA00022692"/>
    </source>
</evidence>
<evidence type="ECO:0000256" key="1">
    <source>
        <dbReference type="ARBA" id="ARBA00004141"/>
    </source>
</evidence>
<name>A0A210R5Y1_MIZYE</name>
<feature type="region of interest" description="Disordered" evidence="6">
    <location>
        <begin position="1"/>
        <end position="29"/>
    </location>
</feature>
<dbReference type="InterPro" id="IPR005344">
    <property type="entry name" value="TMEM33/Pom33"/>
</dbReference>
<comment type="similarity">
    <text evidence="2">Belongs to the PER33/POM33 family.</text>
</comment>
<feature type="transmembrane region" description="Helical" evidence="7">
    <location>
        <begin position="197"/>
        <end position="213"/>
    </location>
</feature>
<dbReference type="GO" id="GO:0016020">
    <property type="term" value="C:membrane"/>
    <property type="evidence" value="ECO:0007669"/>
    <property type="project" value="UniProtKB-SubCell"/>
</dbReference>
<dbReference type="OrthoDB" id="5581259at2759"/>
<dbReference type="InterPro" id="IPR051645">
    <property type="entry name" value="PER33/POM33_regulator"/>
</dbReference>
<dbReference type="PANTHER" id="PTHR12703:SF4">
    <property type="entry name" value="TRANSMEMBRANE PROTEIN 33"/>
    <property type="match status" value="1"/>
</dbReference>
<feature type="transmembrane region" description="Helical" evidence="7">
    <location>
        <begin position="110"/>
        <end position="136"/>
    </location>
</feature>
<evidence type="ECO:0000256" key="2">
    <source>
        <dbReference type="ARBA" id="ARBA00007322"/>
    </source>
</evidence>
<dbReference type="GO" id="GO:0005783">
    <property type="term" value="C:endoplasmic reticulum"/>
    <property type="evidence" value="ECO:0007669"/>
    <property type="project" value="TreeGrafter"/>
</dbReference>
<dbReference type="PANTHER" id="PTHR12703">
    <property type="entry name" value="TRANSMEMBRANE PROTEIN 33"/>
    <property type="match status" value="1"/>
</dbReference>
<dbReference type="AlphaFoldDB" id="A0A210R5Y1"/>
<comment type="caution">
    <text evidence="8">The sequence shown here is derived from an EMBL/GenBank/DDBJ whole genome shotgun (WGS) entry which is preliminary data.</text>
</comment>
<keyword evidence="5 7" id="KW-0472">Membrane</keyword>
<dbReference type="EMBL" id="NEDP02000192">
    <property type="protein sequence ID" value="OWF56453.1"/>
    <property type="molecule type" value="Genomic_DNA"/>
</dbReference>